<evidence type="ECO:0000256" key="11">
    <source>
        <dbReference type="ARBA" id="ARBA00023204"/>
    </source>
</evidence>
<evidence type="ECO:0000313" key="14">
    <source>
        <dbReference type="Proteomes" id="UP000178117"/>
    </source>
</evidence>
<dbReference type="Pfam" id="PF03167">
    <property type="entry name" value="UDG"/>
    <property type="match status" value="1"/>
</dbReference>
<keyword evidence="9" id="KW-0408">Iron</keyword>
<accession>A0A1F8FUM4</accession>
<dbReference type="GO" id="GO:0004844">
    <property type="term" value="F:uracil DNA N-glycosylase activity"/>
    <property type="evidence" value="ECO:0007669"/>
    <property type="project" value="UniProtKB-EC"/>
</dbReference>
<comment type="similarity">
    <text evidence="2">Belongs to the uracil-DNA glycosylase (UDG) superfamily. Type 4 (UDGa) family.</text>
</comment>
<dbReference type="GO" id="GO:0046872">
    <property type="term" value="F:metal ion binding"/>
    <property type="evidence" value="ECO:0007669"/>
    <property type="project" value="UniProtKB-KW"/>
</dbReference>
<comment type="caution">
    <text evidence="13">The sequence shown here is derived from an EMBL/GenBank/DDBJ whole genome shotgun (WGS) entry which is preliminary data.</text>
</comment>
<dbReference type="PANTHER" id="PTHR33693:SF1">
    <property type="entry name" value="TYPE-4 URACIL-DNA GLYCOSYLASE"/>
    <property type="match status" value="1"/>
</dbReference>
<evidence type="ECO:0000256" key="9">
    <source>
        <dbReference type="ARBA" id="ARBA00023004"/>
    </source>
</evidence>
<comment type="catalytic activity">
    <reaction evidence="1">
        <text>Hydrolyzes single-stranded DNA or mismatched double-stranded DNA and polynucleotides, releasing free uracil.</text>
        <dbReference type="EC" id="3.2.2.27"/>
    </reaction>
</comment>
<evidence type="ECO:0000256" key="8">
    <source>
        <dbReference type="ARBA" id="ARBA00022801"/>
    </source>
</evidence>
<keyword evidence="10" id="KW-0411">Iron-sulfur</keyword>
<name>A0A1F8FUM4_9BACT</name>
<evidence type="ECO:0000256" key="1">
    <source>
        <dbReference type="ARBA" id="ARBA00001400"/>
    </source>
</evidence>
<dbReference type="InterPro" id="IPR005273">
    <property type="entry name" value="Ura-DNA_glyco_family4"/>
</dbReference>
<sequence>MRVIKEEVLALKESSLYAERVKNNVFPVIGEGSHSAKIMFIGEAPGRNEAKTGRPFVGAAGKLLDEMLVSVGIDRKEVYITNIVKDRPPFNRDPLPEEITAYGPFLDRQIDIIQPEVIATLGRFSMDYIMRKFGLDDVLASISKMHGRAFEAKSSYGTVAIIPLYHPAVAIYNRDSKNILMEDFKILTQYK</sequence>
<evidence type="ECO:0000256" key="2">
    <source>
        <dbReference type="ARBA" id="ARBA00006521"/>
    </source>
</evidence>
<dbReference type="EC" id="3.2.2.27" evidence="3"/>
<dbReference type="STRING" id="1802685.A3C88_02655"/>
<dbReference type="SUPFAM" id="SSF52141">
    <property type="entry name" value="Uracil-DNA glycosylase-like"/>
    <property type="match status" value="1"/>
</dbReference>
<dbReference type="GO" id="GO:0051539">
    <property type="term" value="F:4 iron, 4 sulfur cluster binding"/>
    <property type="evidence" value="ECO:0007669"/>
    <property type="project" value="UniProtKB-KW"/>
</dbReference>
<evidence type="ECO:0000256" key="7">
    <source>
        <dbReference type="ARBA" id="ARBA00022763"/>
    </source>
</evidence>
<evidence type="ECO:0000256" key="10">
    <source>
        <dbReference type="ARBA" id="ARBA00023014"/>
    </source>
</evidence>
<evidence type="ECO:0000256" key="5">
    <source>
        <dbReference type="ARBA" id="ARBA00022485"/>
    </source>
</evidence>
<organism evidence="13 14">
    <name type="scientific">Candidatus Yanofskybacteria bacterium RIFCSPHIGHO2_02_FULL_50_12</name>
    <dbReference type="NCBI Taxonomy" id="1802685"/>
    <lineage>
        <taxon>Bacteria</taxon>
        <taxon>Candidatus Yanofskyibacteriota</taxon>
    </lineage>
</organism>
<dbReference type="PANTHER" id="PTHR33693">
    <property type="entry name" value="TYPE-5 URACIL-DNA GLYCOSYLASE"/>
    <property type="match status" value="1"/>
</dbReference>
<dbReference type="CDD" id="cd10030">
    <property type="entry name" value="UDG-F4_TTUDGA_SPO1dp_like"/>
    <property type="match status" value="1"/>
</dbReference>
<dbReference type="Gene3D" id="3.40.470.10">
    <property type="entry name" value="Uracil-DNA glycosylase-like domain"/>
    <property type="match status" value="1"/>
</dbReference>
<evidence type="ECO:0000256" key="4">
    <source>
        <dbReference type="ARBA" id="ARBA00019403"/>
    </source>
</evidence>
<dbReference type="SMART" id="SM00987">
    <property type="entry name" value="UreE_C"/>
    <property type="match status" value="1"/>
</dbReference>
<dbReference type="GO" id="GO:0006281">
    <property type="term" value="P:DNA repair"/>
    <property type="evidence" value="ECO:0007669"/>
    <property type="project" value="UniProtKB-KW"/>
</dbReference>
<dbReference type="SMART" id="SM00986">
    <property type="entry name" value="UDG"/>
    <property type="match status" value="1"/>
</dbReference>
<dbReference type="InterPro" id="IPR051536">
    <property type="entry name" value="UDG_Type-4/5"/>
</dbReference>
<dbReference type="Proteomes" id="UP000178117">
    <property type="component" value="Unassembled WGS sequence"/>
</dbReference>
<keyword evidence="5" id="KW-0004">4Fe-4S</keyword>
<dbReference type="AlphaFoldDB" id="A0A1F8FUM4"/>
<keyword evidence="8" id="KW-0378">Hydrolase</keyword>
<proteinExistence type="inferred from homology"/>
<keyword evidence="6" id="KW-0479">Metal-binding</keyword>
<evidence type="ECO:0000256" key="6">
    <source>
        <dbReference type="ARBA" id="ARBA00022723"/>
    </source>
</evidence>
<dbReference type="InterPro" id="IPR005122">
    <property type="entry name" value="Uracil-DNA_glycosylase-like"/>
</dbReference>
<gene>
    <name evidence="13" type="ORF">A3C88_02655</name>
</gene>
<dbReference type="NCBIfam" id="TIGR00758">
    <property type="entry name" value="UDG_fam4"/>
    <property type="match status" value="1"/>
</dbReference>
<feature type="domain" description="Uracil-DNA glycosylase-like" evidence="12">
    <location>
        <begin position="29"/>
        <end position="191"/>
    </location>
</feature>
<keyword evidence="11" id="KW-0234">DNA repair</keyword>
<evidence type="ECO:0000313" key="13">
    <source>
        <dbReference type="EMBL" id="OGN16691.1"/>
    </source>
</evidence>
<protein>
    <recommendedName>
        <fullName evidence="4">Type-4 uracil-DNA glycosylase</fullName>
        <ecNumber evidence="3">3.2.2.27</ecNumber>
    </recommendedName>
</protein>
<keyword evidence="7" id="KW-0227">DNA damage</keyword>
<evidence type="ECO:0000259" key="12">
    <source>
        <dbReference type="SMART" id="SM00986"/>
    </source>
</evidence>
<dbReference type="InterPro" id="IPR036895">
    <property type="entry name" value="Uracil-DNA_glycosylase-like_sf"/>
</dbReference>
<evidence type="ECO:0000256" key="3">
    <source>
        <dbReference type="ARBA" id="ARBA00012030"/>
    </source>
</evidence>
<dbReference type="EMBL" id="MGJZ01000026">
    <property type="protein sequence ID" value="OGN16691.1"/>
    <property type="molecule type" value="Genomic_DNA"/>
</dbReference>
<reference evidence="13 14" key="1">
    <citation type="journal article" date="2016" name="Nat. Commun.">
        <title>Thousands of microbial genomes shed light on interconnected biogeochemical processes in an aquifer system.</title>
        <authorList>
            <person name="Anantharaman K."/>
            <person name="Brown C.T."/>
            <person name="Hug L.A."/>
            <person name="Sharon I."/>
            <person name="Castelle C.J."/>
            <person name="Probst A.J."/>
            <person name="Thomas B.C."/>
            <person name="Singh A."/>
            <person name="Wilkins M.J."/>
            <person name="Karaoz U."/>
            <person name="Brodie E.L."/>
            <person name="Williams K.H."/>
            <person name="Hubbard S.S."/>
            <person name="Banfield J.F."/>
        </authorList>
    </citation>
    <scope>NUCLEOTIDE SEQUENCE [LARGE SCALE GENOMIC DNA]</scope>
</reference>